<dbReference type="InterPro" id="IPR036607">
    <property type="entry name" value="PRKCSH"/>
</dbReference>
<dbReference type="Pfam" id="PF17137">
    <property type="entry name" value="DUF5110"/>
    <property type="match status" value="1"/>
</dbReference>
<dbReference type="Pfam" id="PF12999">
    <property type="entry name" value="PRKCSH-like"/>
    <property type="match status" value="1"/>
</dbReference>
<comment type="subcellular location">
    <subcellularLocation>
        <location evidence="1">Endoplasmic reticulum</location>
    </subcellularLocation>
</comment>
<evidence type="ECO:0000256" key="3">
    <source>
        <dbReference type="ARBA" id="ARBA00007806"/>
    </source>
</evidence>
<dbReference type="InterPro" id="IPR002172">
    <property type="entry name" value="LDrepeatLR_classA_rpt"/>
</dbReference>
<proteinExistence type="inferred from homology"/>
<feature type="signal peptide" evidence="14">
    <location>
        <begin position="1"/>
        <end position="28"/>
    </location>
</feature>
<dbReference type="InterPro" id="IPR028146">
    <property type="entry name" value="PRKCSH_N"/>
</dbReference>
<dbReference type="Pfam" id="PF21365">
    <property type="entry name" value="Glyco_hydro_31_3rd"/>
    <property type="match status" value="1"/>
</dbReference>
<feature type="domain" description="MRH" evidence="15">
    <location>
        <begin position="1439"/>
        <end position="1543"/>
    </location>
</feature>
<dbReference type="SUPFAM" id="SSF50911">
    <property type="entry name" value="Mannose 6-phosphate receptor domain"/>
    <property type="match status" value="1"/>
</dbReference>
<dbReference type="CDD" id="cd14752">
    <property type="entry name" value="GH31_N"/>
    <property type="match status" value="1"/>
</dbReference>
<dbReference type="EMBL" id="PKSL01000398">
    <property type="protein sequence ID" value="POV94665.1"/>
    <property type="molecule type" value="Genomic_DNA"/>
</dbReference>
<dbReference type="Gene3D" id="4.10.400.10">
    <property type="entry name" value="Low-density Lipoprotein Receptor"/>
    <property type="match status" value="1"/>
</dbReference>
<dbReference type="InterPro" id="IPR033403">
    <property type="entry name" value="DUF5110"/>
</dbReference>
<evidence type="ECO:0000256" key="12">
    <source>
        <dbReference type="SAM" id="Coils"/>
    </source>
</evidence>
<dbReference type="GO" id="GO:0090599">
    <property type="term" value="F:alpha-glucosidase activity"/>
    <property type="evidence" value="ECO:0007669"/>
    <property type="project" value="TreeGrafter"/>
</dbReference>
<dbReference type="VEuPathDB" id="FungiDB:PSTT_16731"/>
<dbReference type="InterPro" id="IPR044865">
    <property type="entry name" value="MRH_dom"/>
</dbReference>
<evidence type="ECO:0000256" key="2">
    <source>
        <dbReference type="ARBA" id="ARBA00004833"/>
    </source>
</evidence>
<accession>A0A2S4UBK5</accession>
<evidence type="ECO:0000256" key="11">
    <source>
        <dbReference type="ARBA" id="ARBA00042895"/>
    </source>
</evidence>
<dbReference type="PROSITE" id="PS50068">
    <property type="entry name" value="LDLRA_2"/>
    <property type="match status" value="1"/>
</dbReference>
<comment type="caution">
    <text evidence="16">The sequence shown here is derived from an EMBL/GenBank/DDBJ whole genome shotgun (WGS) entry which is preliminary data.</text>
</comment>
<comment type="pathway">
    <text evidence="2">Glycan metabolism; N-glycan metabolism.</text>
</comment>
<feature type="coiled-coil region" evidence="12">
    <location>
        <begin position="1191"/>
        <end position="1262"/>
    </location>
</feature>
<keyword evidence="8" id="KW-1015">Disulfide bond</keyword>
<dbReference type="GO" id="GO:0006491">
    <property type="term" value="P:N-glycan processing"/>
    <property type="evidence" value="ECO:0007669"/>
    <property type="project" value="TreeGrafter"/>
</dbReference>
<feature type="chain" id="PRO_5015691372" description="Glucosidase 2 subunit beta" evidence="14">
    <location>
        <begin position="29"/>
        <end position="1564"/>
    </location>
</feature>
<evidence type="ECO:0000256" key="6">
    <source>
        <dbReference type="ARBA" id="ARBA00022801"/>
    </source>
</evidence>
<keyword evidence="17" id="KW-1185">Reference proteome</keyword>
<evidence type="ECO:0000256" key="5">
    <source>
        <dbReference type="ARBA" id="ARBA00022729"/>
    </source>
</evidence>
<dbReference type="Gene3D" id="2.60.40.1760">
    <property type="entry name" value="glycosyl hydrolase (family 31)"/>
    <property type="match status" value="1"/>
</dbReference>
<keyword evidence="5 14" id="KW-0732">Signal</keyword>
<dbReference type="InterPro" id="IPR025887">
    <property type="entry name" value="Glyco_hydro_31_N_dom"/>
</dbReference>
<evidence type="ECO:0000313" key="16">
    <source>
        <dbReference type="EMBL" id="POV94665.1"/>
    </source>
</evidence>
<dbReference type="Gene3D" id="2.70.130.10">
    <property type="entry name" value="Mannose-6-phosphate receptor binding domain"/>
    <property type="match status" value="1"/>
</dbReference>
<keyword evidence="10" id="KW-0326">Glycosidase</keyword>
<evidence type="ECO:0000256" key="13">
    <source>
        <dbReference type="SAM" id="MobiDB-lite"/>
    </source>
</evidence>
<gene>
    <name evidence="16" type="ORF">PSTT_16731</name>
</gene>
<sequence>MNGDRSRKLGSIYVFLLASVCLILPVASVKRGDFKTCEQAGFCKRNRERSVRSSSKEYGSGWKSPYLIREQPRWSEDTNTLHATLLNELYPGIAFGLNVTVLAESEGTLRIKLDELAGLRQRYNEADKWTLLSQPKVLDSKHIKLDITQEQTSITWSGNLAREYQFQLQHHPLKISLLRDGQPHIILNERGLFNMEHFRTKSNSDQETLVVQEPSDSQITYNPDELYPGFKETTEDGMWEETFGGRTDQKPKGPESLALDITFPGYSHVFGIPEHASPLSLKTTRGSAESAPKDAYTDPYRLWNLDVFEYEADSEMALYGAIPMMKAHRAGSTVGVFWLNAAETWVDVEKRETRREVVEAWKAGASSHKSSTNGEGAETTDEGPTETSTETYWMSESGVLDLFVFLGPSSAEIFSSFAALVGTTILPPYFSIAYHQCRWNYVSQDDLLSVVQNFDKFDIPLDVMWLDIEYAEEHKYFIWDKRNFPEPLKMINELEATGRKLVTIVDPHIKRTQDLYVYKEAVELNVLSKLPDGSEYEGWCWTGSSSWVDYFDPRSWDWWAGLFKFNKYKESTVNVHNWLGLPIYLLVLPSRFFFLQPSVFNAPEITMPRDNIHHGGWEHRDLHNLNGMASHNQSARGLRERTDPPMRGFVLSRSFFAGSQRYGAIWQGDNMGTWQHLAVSIPMLLSNGIAGMAFNGADVGGFFGNPSPELLVRWYQAGAFFPFFRAHAHIDTKRREPYLFDEPMRGQMVDMIKLRYTLLPSWYTLFFENTLTGAPMAVPQYVMFPKDDAGFAVDDQFYLASTGLLVKPITEEGVTSTEVYIADDQVGSSAFPSYLFLDSACGLTVTFFTLQPYYNYFTSDMFLVDQAKRSPRTFTFPAPLGTVPLFQRGGHIVTRRDLIRRAAPLMWKDPITLVVALDKDGQSTGTLYLDDGESFNHERGQFLYKRFSIKKESSGGFVLSSSEAVAPSLKSTHEALRSTLAQYQPDNNWIKKIGSVKIEKVIILGLPGQPTCVKVSGRSDGLAHKYVAGLASSVKLAKMTGLGKRASVLEIKNAAVKVVDDWSIQIDFKGSCPVDQSALPLDPFVSLQSDQCEPGYFQCKNSGHLPSCIRISRVNDGICEPECCDGSDEASNVHADCPNRCEAIGATHRKKREKQIRKYKAGNSERKNYSYFGLKEKTRLEDSFGALKLDISKLEVKEREAKIELDRIEKISQTQIAKLKDTNLFRKITAFQTSIKQLRSNNDQLQKDLDQLNNILKDLKAGYNPNYQDMVVKGAVKGFEEWEAEKASAQSAEADTNDMVSVPMIEDLDGMVNEDPVDLITAEQDQLGGGFERVESITTSFNLAEYLPESMRAKYAELRDKIADGLHNIGILPRRQTKNSKDGGSDDNTPNERPDVVKAKTRFNDAQTALQNSKTQLEQTHTKLSQDWGADWEFKKLDQSCLELNHAEYIYEVCLFGDAYQKSSNGGRTSLGRFSHWNKDAPKGSREYYSKQVYTDGAKCWNGPERSVHLEIRCGTKNELYSVMEPEKCEYLMKMTSPAVCLDGLDTIDDGKHLDHWVVLRDEL</sequence>
<dbReference type="Pfam" id="PF13802">
    <property type="entry name" value="Gal_mutarotas_2"/>
    <property type="match status" value="1"/>
</dbReference>
<dbReference type="InterPro" id="IPR048395">
    <property type="entry name" value="Glyco_hydro_31_C"/>
</dbReference>
<keyword evidence="7" id="KW-0256">Endoplasmic reticulum</keyword>
<dbReference type="InterPro" id="IPR017853">
    <property type="entry name" value="GH"/>
</dbReference>
<dbReference type="PANTHER" id="PTHR22762">
    <property type="entry name" value="ALPHA-GLUCOSIDASE"/>
    <property type="match status" value="1"/>
</dbReference>
<dbReference type="Pfam" id="PF13015">
    <property type="entry name" value="PRKCSH_1"/>
    <property type="match status" value="1"/>
</dbReference>
<evidence type="ECO:0000259" key="15">
    <source>
        <dbReference type="PROSITE" id="PS51914"/>
    </source>
</evidence>
<dbReference type="InterPro" id="IPR011013">
    <property type="entry name" value="Gal_mutarotase_sf_dom"/>
</dbReference>
<dbReference type="InterPro" id="IPR013780">
    <property type="entry name" value="Glyco_hydro_b"/>
</dbReference>
<keyword evidence="6" id="KW-0378">Hydrolase</keyword>
<evidence type="ECO:0000256" key="4">
    <source>
        <dbReference type="ARBA" id="ARBA00022387"/>
    </source>
</evidence>
<dbReference type="GO" id="GO:0017177">
    <property type="term" value="C:glucosidase II complex"/>
    <property type="evidence" value="ECO:0007669"/>
    <property type="project" value="TreeGrafter"/>
</dbReference>
<reference evidence="16" key="1">
    <citation type="submission" date="2017-12" db="EMBL/GenBank/DDBJ databases">
        <title>Gene loss provides genomic basis for host adaptation in cereal stripe rust fungi.</title>
        <authorList>
            <person name="Xia C."/>
        </authorList>
    </citation>
    <scope>NUCLEOTIDE SEQUENCE [LARGE SCALE GENOMIC DNA]</scope>
    <source>
        <strain evidence="16">93-210</strain>
    </source>
</reference>
<dbReference type="Gene3D" id="3.20.20.80">
    <property type="entry name" value="Glycosidases"/>
    <property type="match status" value="2"/>
</dbReference>
<dbReference type="SUPFAM" id="SSF74650">
    <property type="entry name" value="Galactose mutarotase-like"/>
    <property type="match status" value="1"/>
</dbReference>
<dbReference type="PANTHER" id="PTHR22762:SF54">
    <property type="entry name" value="BCDNA.GH04962"/>
    <property type="match status" value="1"/>
</dbReference>
<dbReference type="CDD" id="cd06603">
    <property type="entry name" value="GH31_GANC_GANAB_alpha"/>
    <property type="match status" value="1"/>
</dbReference>
<evidence type="ECO:0000256" key="10">
    <source>
        <dbReference type="ARBA" id="ARBA00023295"/>
    </source>
</evidence>
<dbReference type="InterPro" id="IPR009011">
    <property type="entry name" value="Man6P_isomerase_rcpt-bd_dom_sf"/>
</dbReference>
<keyword evidence="12" id="KW-0175">Coiled coil</keyword>
<feature type="compositionally biased region" description="Basic and acidic residues" evidence="13">
    <location>
        <begin position="1379"/>
        <end position="1396"/>
    </location>
</feature>
<dbReference type="Pfam" id="PF01055">
    <property type="entry name" value="Glyco_hydro_31_2nd"/>
    <property type="match status" value="1"/>
</dbReference>
<evidence type="ECO:0000256" key="8">
    <source>
        <dbReference type="ARBA" id="ARBA00023157"/>
    </source>
</evidence>
<dbReference type="InterPro" id="IPR000322">
    <property type="entry name" value="Glyco_hydro_31_TIM"/>
</dbReference>
<dbReference type="Gene3D" id="2.60.40.1180">
    <property type="entry name" value="Golgi alpha-mannosidase II"/>
    <property type="match status" value="2"/>
</dbReference>
<dbReference type="VEuPathDB" id="FungiDB:PSHT_01567"/>
<feature type="region of interest" description="Disordered" evidence="13">
    <location>
        <begin position="362"/>
        <end position="388"/>
    </location>
</feature>
<dbReference type="Proteomes" id="UP000239156">
    <property type="component" value="Unassembled WGS sequence"/>
</dbReference>
<evidence type="ECO:0000256" key="1">
    <source>
        <dbReference type="ARBA" id="ARBA00004240"/>
    </source>
</evidence>
<name>A0A2S4UBK5_9BASI</name>
<dbReference type="GO" id="GO:0030246">
    <property type="term" value="F:carbohydrate binding"/>
    <property type="evidence" value="ECO:0007669"/>
    <property type="project" value="InterPro"/>
</dbReference>
<protein>
    <recommendedName>
        <fullName evidence="4">Glucosidase 2 subunit beta</fullName>
    </recommendedName>
    <alternativeName>
        <fullName evidence="11">Glucosidase II subunit alpha</fullName>
    </alternativeName>
</protein>
<evidence type="ECO:0000313" key="17">
    <source>
        <dbReference type="Proteomes" id="UP000239156"/>
    </source>
</evidence>
<keyword evidence="9" id="KW-0325">Glycoprotein</keyword>
<evidence type="ECO:0000256" key="7">
    <source>
        <dbReference type="ARBA" id="ARBA00022824"/>
    </source>
</evidence>
<comment type="similarity">
    <text evidence="3">Belongs to the glycosyl hydrolase 31 family.</text>
</comment>
<dbReference type="InterPro" id="IPR036055">
    <property type="entry name" value="LDL_receptor-like_sf"/>
</dbReference>
<dbReference type="GO" id="GO:0005975">
    <property type="term" value="P:carbohydrate metabolic process"/>
    <property type="evidence" value="ECO:0007669"/>
    <property type="project" value="InterPro"/>
</dbReference>
<feature type="region of interest" description="Disordered" evidence="13">
    <location>
        <begin position="1369"/>
        <end position="1396"/>
    </location>
</feature>
<dbReference type="PROSITE" id="PS51914">
    <property type="entry name" value="MRH"/>
    <property type="match status" value="1"/>
</dbReference>
<evidence type="ECO:0000256" key="9">
    <source>
        <dbReference type="ARBA" id="ARBA00023180"/>
    </source>
</evidence>
<evidence type="ECO:0000256" key="14">
    <source>
        <dbReference type="SAM" id="SignalP"/>
    </source>
</evidence>
<dbReference type="SUPFAM" id="SSF51445">
    <property type="entry name" value="(Trans)glycosidases"/>
    <property type="match status" value="1"/>
</dbReference>
<organism evidence="16 17">
    <name type="scientific">Puccinia striiformis</name>
    <dbReference type="NCBI Taxonomy" id="27350"/>
    <lineage>
        <taxon>Eukaryota</taxon>
        <taxon>Fungi</taxon>
        <taxon>Dikarya</taxon>
        <taxon>Basidiomycota</taxon>
        <taxon>Pucciniomycotina</taxon>
        <taxon>Pucciniomycetes</taxon>
        <taxon>Pucciniales</taxon>
        <taxon>Pucciniaceae</taxon>
        <taxon>Puccinia</taxon>
    </lineage>
</organism>